<keyword evidence="2" id="KW-1185">Reference proteome</keyword>
<gene>
    <name evidence="1" type="ORF">EYC87_18720</name>
</gene>
<sequence>MGYIDKHIREAFEAQALQLGSASVTEIMEFMLRDTVVTEDALFGDKLWPKLGAIGAGRAAGFRFEVRKTMLKFVEIKYGENS</sequence>
<protein>
    <submittedName>
        <fullName evidence="1">Uncharacterized protein</fullName>
    </submittedName>
</protein>
<evidence type="ECO:0000313" key="2">
    <source>
        <dbReference type="Proteomes" id="UP001143307"/>
    </source>
</evidence>
<proteinExistence type="predicted"/>
<evidence type="ECO:0000313" key="1">
    <source>
        <dbReference type="EMBL" id="MCX2975619.1"/>
    </source>
</evidence>
<comment type="caution">
    <text evidence="1">The sequence shown here is derived from an EMBL/GenBank/DDBJ whole genome shotgun (WGS) entry which is preliminary data.</text>
</comment>
<dbReference type="RefSeq" id="WP_279254250.1">
    <property type="nucleotide sequence ID" value="NZ_SHNP01000010.1"/>
</dbReference>
<dbReference type="Proteomes" id="UP001143307">
    <property type="component" value="Unassembled WGS sequence"/>
</dbReference>
<organism evidence="1 2">
    <name type="scientific">Candidatus Seongchinamella marina</name>
    <dbReference type="NCBI Taxonomy" id="2518990"/>
    <lineage>
        <taxon>Bacteria</taxon>
        <taxon>Pseudomonadati</taxon>
        <taxon>Pseudomonadota</taxon>
        <taxon>Gammaproteobacteria</taxon>
        <taxon>Cellvibrionales</taxon>
        <taxon>Halieaceae</taxon>
        <taxon>Seongchinamella</taxon>
    </lineage>
</organism>
<reference evidence="1" key="1">
    <citation type="submission" date="2019-02" db="EMBL/GenBank/DDBJ databases">
        <authorList>
            <person name="Li S.-H."/>
        </authorList>
    </citation>
    <scope>NUCLEOTIDE SEQUENCE</scope>
    <source>
        <strain evidence="1">IMCC8485</strain>
    </source>
</reference>
<name>A0ABT3T0H1_9GAMM</name>
<accession>A0ABT3T0H1</accession>
<dbReference type="EMBL" id="SHNP01000010">
    <property type="protein sequence ID" value="MCX2975619.1"/>
    <property type="molecule type" value="Genomic_DNA"/>
</dbReference>